<dbReference type="RefSeq" id="WP_344246063.1">
    <property type="nucleotide sequence ID" value="NZ_BAAAHH010000043.1"/>
</dbReference>
<evidence type="ECO:0000313" key="8">
    <source>
        <dbReference type="EMBL" id="GAA0966397.1"/>
    </source>
</evidence>
<keyword evidence="6" id="KW-0732">Signal</keyword>
<gene>
    <name evidence="8" type="ORF">GCM10009550_68620</name>
</gene>
<keyword evidence="3" id="KW-0378">Hydrolase</keyword>
<dbReference type="PROSITE" id="PS51318">
    <property type="entry name" value="TAT"/>
    <property type="match status" value="1"/>
</dbReference>
<evidence type="ECO:0000256" key="3">
    <source>
        <dbReference type="ARBA" id="ARBA00022801"/>
    </source>
</evidence>
<dbReference type="Gene3D" id="3.40.720.10">
    <property type="entry name" value="Alkaline Phosphatase, subunit A"/>
    <property type="match status" value="1"/>
</dbReference>
<reference evidence="9" key="1">
    <citation type="journal article" date="2019" name="Int. J. Syst. Evol. Microbiol.">
        <title>The Global Catalogue of Microorganisms (GCM) 10K type strain sequencing project: providing services to taxonomists for standard genome sequencing and annotation.</title>
        <authorList>
            <consortium name="The Broad Institute Genomics Platform"/>
            <consortium name="The Broad Institute Genome Sequencing Center for Infectious Disease"/>
            <person name="Wu L."/>
            <person name="Ma J."/>
        </authorList>
    </citation>
    <scope>NUCLEOTIDE SEQUENCE [LARGE SCALE GENOMIC DNA]</scope>
    <source>
        <strain evidence="9">JCM 10696</strain>
    </source>
</reference>
<accession>A0ABP4CDA0</accession>
<protein>
    <submittedName>
        <fullName evidence="8">Arylsulfatase</fullName>
    </submittedName>
</protein>
<proteinExistence type="inferred from homology"/>
<evidence type="ECO:0000313" key="9">
    <source>
        <dbReference type="Proteomes" id="UP001500665"/>
    </source>
</evidence>
<dbReference type="EMBL" id="BAAAHH010000043">
    <property type="protein sequence ID" value="GAA0966397.1"/>
    <property type="molecule type" value="Genomic_DNA"/>
</dbReference>
<dbReference type="SUPFAM" id="SSF53649">
    <property type="entry name" value="Alkaline phosphatase-like"/>
    <property type="match status" value="1"/>
</dbReference>
<dbReference type="PANTHER" id="PTHR42693">
    <property type="entry name" value="ARYLSULFATASE FAMILY MEMBER"/>
    <property type="match status" value="1"/>
</dbReference>
<evidence type="ECO:0000259" key="7">
    <source>
        <dbReference type="Pfam" id="PF00884"/>
    </source>
</evidence>
<keyword evidence="9" id="KW-1185">Reference proteome</keyword>
<dbReference type="InterPro" id="IPR050738">
    <property type="entry name" value="Sulfatase"/>
</dbReference>
<dbReference type="InterPro" id="IPR006311">
    <property type="entry name" value="TAT_signal"/>
</dbReference>
<comment type="similarity">
    <text evidence="1">Belongs to the sulfatase family.</text>
</comment>
<evidence type="ECO:0000256" key="1">
    <source>
        <dbReference type="ARBA" id="ARBA00008779"/>
    </source>
</evidence>
<comment type="caution">
    <text evidence="8">The sequence shown here is derived from an EMBL/GenBank/DDBJ whole genome shotgun (WGS) entry which is preliminary data.</text>
</comment>
<dbReference type="Gene3D" id="3.30.1120.10">
    <property type="match status" value="1"/>
</dbReference>
<evidence type="ECO:0000256" key="2">
    <source>
        <dbReference type="ARBA" id="ARBA00022723"/>
    </source>
</evidence>
<dbReference type="InterPro" id="IPR017850">
    <property type="entry name" value="Alkaline_phosphatase_core_sf"/>
</dbReference>
<feature type="chain" id="PRO_5045037855" evidence="6">
    <location>
        <begin position="23"/>
        <end position="522"/>
    </location>
</feature>
<evidence type="ECO:0000256" key="6">
    <source>
        <dbReference type="SAM" id="SignalP"/>
    </source>
</evidence>
<evidence type="ECO:0000256" key="4">
    <source>
        <dbReference type="ARBA" id="ARBA00022837"/>
    </source>
</evidence>
<feature type="signal peptide" evidence="6">
    <location>
        <begin position="1"/>
        <end position="22"/>
    </location>
</feature>
<dbReference type="InterPro" id="IPR000917">
    <property type="entry name" value="Sulfatase_N"/>
</dbReference>
<name>A0ABP4CDA0_9ACTN</name>
<dbReference type="InterPro" id="IPR024607">
    <property type="entry name" value="Sulfatase_CS"/>
</dbReference>
<organism evidence="8 9">
    <name type="scientific">Actinocorallia libanotica</name>
    <dbReference type="NCBI Taxonomy" id="46162"/>
    <lineage>
        <taxon>Bacteria</taxon>
        <taxon>Bacillati</taxon>
        <taxon>Actinomycetota</taxon>
        <taxon>Actinomycetes</taxon>
        <taxon>Streptosporangiales</taxon>
        <taxon>Thermomonosporaceae</taxon>
        <taxon>Actinocorallia</taxon>
    </lineage>
</organism>
<evidence type="ECO:0000256" key="5">
    <source>
        <dbReference type="SAM" id="MobiDB-lite"/>
    </source>
</evidence>
<dbReference type="Proteomes" id="UP001500665">
    <property type="component" value="Unassembled WGS sequence"/>
</dbReference>
<dbReference type="PANTHER" id="PTHR42693:SF53">
    <property type="entry name" value="ENDO-4-O-SULFATASE"/>
    <property type="match status" value="1"/>
</dbReference>
<sequence>MSDRRRFLLSTGALAAGAAAFAAWPSRDGGAPAGPRAQGGTESTAPLSPQADGRRPVASTSRAPQAAPQAAPAPAQGGPPAKRPNFVLILADDLGYGQLGCYGQKKIKTPRIDRMAREGLRFTDAYAPAPVCAPSRASLLTGLHSGHSAVRRNPPKEGEIPIGANEPTIAEMLQAGGYRTGLFGKWGFGPNAGNNNTNPNARGFTDFFGYMTHHMAKRYYPEFLWENGQHHPLPGNKGDSGPIYGPGLIMQRALAFLRDADRQGQPFLLMLTLPLPHAPSVVSGLGQYRGKDWTRQNKAHAAQITQLDGYVGMLMDELRKLGLADETIVVFTSDNGPHEEDHVSPRFFEAAGPYRGLKRNLYEGGIRVPFIVWSPKLLRKTAKKRTSHPTVQYDLMATFADFAGLKAPKNDGISLRKLWAGTGRPAKHQYLYWLRLHNGSTKSHRAEERGKGRRCAAAVRFDEWKLIGFAPGTEYSTPGKKWTYELYNLNKDPGERNNLAKSRPALVRRGERYLKRSWRPLD</sequence>
<dbReference type="CDD" id="cd16145">
    <property type="entry name" value="ARS_like"/>
    <property type="match status" value="1"/>
</dbReference>
<keyword evidence="4" id="KW-0106">Calcium</keyword>
<dbReference type="Pfam" id="PF00884">
    <property type="entry name" value="Sulfatase"/>
    <property type="match status" value="1"/>
</dbReference>
<feature type="region of interest" description="Disordered" evidence="5">
    <location>
        <begin position="24"/>
        <end position="81"/>
    </location>
</feature>
<feature type="domain" description="Sulfatase N-terminal" evidence="7">
    <location>
        <begin position="84"/>
        <end position="404"/>
    </location>
</feature>
<feature type="compositionally biased region" description="Low complexity" evidence="5">
    <location>
        <begin position="63"/>
        <end position="80"/>
    </location>
</feature>
<dbReference type="PROSITE" id="PS00523">
    <property type="entry name" value="SULFATASE_1"/>
    <property type="match status" value="1"/>
</dbReference>
<keyword evidence="2" id="KW-0479">Metal-binding</keyword>
<feature type="compositionally biased region" description="Low complexity" evidence="5">
    <location>
        <begin position="24"/>
        <end position="40"/>
    </location>
</feature>